<comment type="function">
    <text evidence="4">Required for box C/D snoRNAs accumulation involved in snoRNA processing, snoRNA transport to the nucleolus and ribosome biogenesis.</text>
</comment>
<dbReference type="AlphaFoldDB" id="A0A0H2RMA2"/>
<evidence type="ECO:0000259" key="8">
    <source>
        <dbReference type="PROSITE" id="PS51083"/>
    </source>
</evidence>
<dbReference type="Proteomes" id="UP000053477">
    <property type="component" value="Unassembled WGS sequence"/>
</dbReference>
<dbReference type="InterPro" id="IPR007529">
    <property type="entry name" value="Znf_HIT"/>
</dbReference>
<dbReference type="GO" id="GO:0008270">
    <property type="term" value="F:zinc ion binding"/>
    <property type="evidence" value="ECO:0007669"/>
    <property type="project" value="UniProtKB-UniRule"/>
</dbReference>
<evidence type="ECO:0000256" key="1">
    <source>
        <dbReference type="ARBA" id="ARBA00022723"/>
    </source>
</evidence>
<dbReference type="Gene3D" id="3.30.60.190">
    <property type="match status" value="1"/>
</dbReference>
<evidence type="ECO:0000256" key="7">
    <source>
        <dbReference type="SAM" id="MobiDB-lite"/>
    </source>
</evidence>
<feature type="compositionally biased region" description="Acidic residues" evidence="7">
    <location>
        <begin position="333"/>
        <end position="344"/>
    </location>
</feature>
<dbReference type="PANTHER" id="PTHR13483">
    <property type="entry name" value="BOX C_D SNORNA PROTEIN 1-RELATED"/>
    <property type="match status" value="1"/>
</dbReference>
<feature type="domain" description="HIT-type" evidence="8">
    <location>
        <begin position="13"/>
        <end position="47"/>
    </location>
</feature>
<evidence type="ECO:0000256" key="2">
    <source>
        <dbReference type="ARBA" id="ARBA00022771"/>
    </source>
</evidence>
<accession>A0A0H2RMA2</accession>
<evidence type="ECO:0000313" key="10">
    <source>
        <dbReference type="Proteomes" id="UP000053477"/>
    </source>
</evidence>
<feature type="compositionally biased region" description="Acidic residues" evidence="7">
    <location>
        <begin position="395"/>
        <end position="404"/>
    </location>
</feature>
<dbReference type="CDD" id="cd23023">
    <property type="entry name" value="zf-HIT_BCD1"/>
    <property type="match status" value="1"/>
</dbReference>
<organism evidence="9 10">
    <name type="scientific">Schizopora paradoxa</name>
    <dbReference type="NCBI Taxonomy" id="27342"/>
    <lineage>
        <taxon>Eukaryota</taxon>
        <taxon>Fungi</taxon>
        <taxon>Dikarya</taxon>
        <taxon>Basidiomycota</taxon>
        <taxon>Agaricomycotina</taxon>
        <taxon>Agaricomycetes</taxon>
        <taxon>Hymenochaetales</taxon>
        <taxon>Schizoporaceae</taxon>
        <taxon>Schizopora</taxon>
    </lineage>
</organism>
<proteinExistence type="inferred from homology"/>
<evidence type="ECO:0000313" key="9">
    <source>
        <dbReference type="EMBL" id="KLO05951.1"/>
    </source>
</evidence>
<feature type="region of interest" description="Disordered" evidence="7">
    <location>
        <begin position="332"/>
        <end position="404"/>
    </location>
</feature>
<name>A0A0H2RMA2_9AGAM</name>
<keyword evidence="10" id="KW-1185">Reference proteome</keyword>
<sequence length="430" mass="47478">MEPASTPPPKATCAVCTIQNAKYTCPRCALKSCSLSCSNTHKQQTGCTGIRNKVEYVPMNAYGYGTLMNDYVFLEEVGRKTEEWGRKIAKDGIARGSGNARAGRARGRGGHGRGAIGQKMDRRAYLAMQLSFRDVDMEVLPLGMERTKRNQSHWDSKSKTAQFTIEFTLHPTASPLTPQEGKPDPVVLKTHKNDWSKSIRALIHSHLKGTSKLRKDPVLSDRIEALVGSKVDDDSITEPLVVMQCPRSQDPNEGLSSRRTYYKLDWNDKLSSTLRHKSFVEFPCIEILEESCLDGVLLDDDGTLTSVAPRRKRRKLDSSVGKKAIVGLIGDYGSEDEEAEEDDNALNGLGDYEDDDGIENEGSGSEDHDAENALELEPSADYAGLSMPAPYSRDIDDDPELDWGDMDEELAEDEAKLASLDASIRQRAAT</sequence>
<dbReference type="PROSITE" id="PS51083">
    <property type="entry name" value="ZF_HIT"/>
    <property type="match status" value="1"/>
</dbReference>
<comment type="similarity">
    <text evidence="5">Belongs to the BCD1 family.</text>
</comment>
<dbReference type="GO" id="GO:0005634">
    <property type="term" value="C:nucleus"/>
    <property type="evidence" value="ECO:0007669"/>
    <property type="project" value="TreeGrafter"/>
</dbReference>
<dbReference type="OrthoDB" id="272357at2759"/>
<reference evidence="9 10" key="1">
    <citation type="submission" date="2015-04" db="EMBL/GenBank/DDBJ databases">
        <title>Complete genome sequence of Schizopora paradoxa KUC8140, a cosmopolitan wood degrader in East Asia.</title>
        <authorList>
            <consortium name="DOE Joint Genome Institute"/>
            <person name="Min B."/>
            <person name="Park H."/>
            <person name="Jang Y."/>
            <person name="Kim J.-J."/>
            <person name="Kim K.H."/>
            <person name="Pangilinan J."/>
            <person name="Lipzen A."/>
            <person name="Riley R."/>
            <person name="Grigoriev I.V."/>
            <person name="Spatafora J.W."/>
            <person name="Choi I.-G."/>
        </authorList>
    </citation>
    <scope>NUCLEOTIDE SEQUENCE [LARGE SCALE GENOMIC DNA]</scope>
    <source>
        <strain evidence="9 10">KUC8140</strain>
    </source>
</reference>
<dbReference type="SUPFAM" id="SSF144232">
    <property type="entry name" value="HIT/MYND zinc finger-like"/>
    <property type="match status" value="1"/>
</dbReference>
<dbReference type="Pfam" id="PF25790">
    <property type="entry name" value="BCD1"/>
    <property type="match status" value="1"/>
</dbReference>
<dbReference type="EMBL" id="KQ086251">
    <property type="protein sequence ID" value="KLO05951.1"/>
    <property type="molecule type" value="Genomic_DNA"/>
</dbReference>
<keyword evidence="2 6" id="KW-0863">Zinc-finger</keyword>
<dbReference type="Pfam" id="PF04438">
    <property type="entry name" value="zf-HIT"/>
    <property type="match status" value="1"/>
</dbReference>
<dbReference type="InterPro" id="IPR051639">
    <property type="entry name" value="BCD1"/>
</dbReference>
<dbReference type="STRING" id="27342.A0A0H2RMA2"/>
<dbReference type="InterPro" id="IPR057721">
    <property type="entry name" value="BCD1_alpha/beta"/>
</dbReference>
<feature type="region of interest" description="Disordered" evidence="7">
    <location>
        <begin position="95"/>
        <end position="116"/>
    </location>
</feature>
<keyword evidence="1" id="KW-0479">Metal-binding</keyword>
<protein>
    <recommendedName>
        <fullName evidence="8">HIT-type domain-containing protein</fullName>
    </recommendedName>
</protein>
<dbReference type="GO" id="GO:0048254">
    <property type="term" value="P:snoRNA localization"/>
    <property type="evidence" value="ECO:0007669"/>
    <property type="project" value="TreeGrafter"/>
</dbReference>
<dbReference type="FunCoup" id="A0A0H2RMA2">
    <property type="interactions" value="16"/>
</dbReference>
<dbReference type="GO" id="GO:0000492">
    <property type="term" value="P:box C/D snoRNP assembly"/>
    <property type="evidence" value="ECO:0007669"/>
    <property type="project" value="TreeGrafter"/>
</dbReference>
<keyword evidence="3" id="KW-0862">Zinc</keyword>
<evidence type="ECO:0000256" key="4">
    <source>
        <dbReference type="ARBA" id="ARBA00049598"/>
    </source>
</evidence>
<gene>
    <name evidence="9" type="ORF">SCHPADRAFT_861836</name>
</gene>
<evidence type="ECO:0000256" key="6">
    <source>
        <dbReference type="PROSITE-ProRule" id="PRU00453"/>
    </source>
</evidence>
<evidence type="ECO:0000256" key="5">
    <source>
        <dbReference type="ARBA" id="ARBA00049654"/>
    </source>
</evidence>
<dbReference type="GO" id="GO:0000463">
    <property type="term" value="P:maturation of LSU-rRNA from tricistronic rRNA transcript (SSU-rRNA, 5.8S rRNA, LSU-rRNA)"/>
    <property type="evidence" value="ECO:0007669"/>
    <property type="project" value="TreeGrafter"/>
</dbReference>
<evidence type="ECO:0000256" key="3">
    <source>
        <dbReference type="ARBA" id="ARBA00022833"/>
    </source>
</evidence>
<dbReference type="InParanoid" id="A0A0H2RMA2"/>
<dbReference type="GO" id="GO:0070761">
    <property type="term" value="C:pre-snoRNP complex"/>
    <property type="evidence" value="ECO:0007669"/>
    <property type="project" value="TreeGrafter"/>
</dbReference>